<dbReference type="Pfam" id="PF00892">
    <property type="entry name" value="EamA"/>
    <property type="match status" value="2"/>
</dbReference>
<protein>
    <submittedName>
        <fullName evidence="3">DMT family transporter</fullName>
    </submittedName>
</protein>
<organism evidence="3 4">
    <name type="scientific">Roseovarius spongiae</name>
    <dbReference type="NCBI Taxonomy" id="2320272"/>
    <lineage>
        <taxon>Bacteria</taxon>
        <taxon>Pseudomonadati</taxon>
        <taxon>Pseudomonadota</taxon>
        <taxon>Alphaproteobacteria</taxon>
        <taxon>Rhodobacterales</taxon>
        <taxon>Roseobacteraceae</taxon>
        <taxon>Roseovarius</taxon>
    </lineage>
</organism>
<feature type="domain" description="EamA" evidence="2">
    <location>
        <begin position="5"/>
        <end position="137"/>
    </location>
</feature>
<feature type="transmembrane region" description="Helical" evidence="1">
    <location>
        <begin position="177"/>
        <end position="195"/>
    </location>
</feature>
<feature type="transmembrane region" description="Helical" evidence="1">
    <location>
        <begin position="96"/>
        <end position="116"/>
    </location>
</feature>
<proteinExistence type="predicted"/>
<dbReference type="InterPro" id="IPR000620">
    <property type="entry name" value="EamA_dom"/>
</dbReference>
<evidence type="ECO:0000259" key="2">
    <source>
        <dbReference type="Pfam" id="PF00892"/>
    </source>
</evidence>
<feature type="transmembrane region" description="Helical" evidence="1">
    <location>
        <begin position="30"/>
        <end position="52"/>
    </location>
</feature>
<evidence type="ECO:0000313" key="3">
    <source>
        <dbReference type="EMBL" id="RKF17054.1"/>
    </source>
</evidence>
<name>A0A3A8BBY2_9RHOB</name>
<dbReference type="PANTHER" id="PTHR22911">
    <property type="entry name" value="ACYL-MALONYL CONDENSING ENZYME-RELATED"/>
    <property type="match status" value="1"/>
</dbReference>
<dbReference type="PANTHER" id="PTHR22911:SF135">
    <property type="entry name" value="BLR4310 PROTEIN"/>
    <property type="match status" value="1"/>
</dbReference>
<reference evidence="3 4" key="1">
    <citation type="submission" date="2018-09" db="EMBL/GenBank/DDBJ databases">
        <title>Roseovarius spongiae sp. nov., isolated from a marine sponge.</title>
        <authorList>
            <person name="Zhuang L."/>
            <person name="Luo L."/>
        </authorList>
    </citation>
    <scope>NUCLEOTIDE SEQUENCE [LARGE SCALE GENOMIC DNA]</scope>
    <source>
        <strain evidence="3 4">HN-E21</strain>
    </source>
</reference>
<dbReference type="RefSeq" id="WP_121164679.1">
    <property type="nucleotide sequence ID" value="NZ_RAPE01000001.1"/>
</dbReference>
<dbReference type="AlphaFoldDB" id="A0A3A8BBY2"/>
<feature type="transmembrane region" description="Helical" evidence="1">
    <location>
        <begin position="123"/>
        <end position="141"/>
    </location>
</feature>
<keyword evidence="4" id="KW-1185">Reference proteome</keyword>
<keyword evidence="1" id="KW-0812">Transmembrane</keyword>
<evidence type="ECO:0000313" key="4">
    <source>
        <dbReference type="Proteomes" id="UP000281128"/>
    </source>
</evidence>
<feature type="transmembrane region" description="Helical" evidence="1">
    <location>
        <begin position="239"/>
        <end position="255"/>
    </location>
</feature>
<keyword evidence="1" id="KW-0472">Membrane</keyword>
<dbReference type="GO" id="GO:0016020">
    <property type="term" value="C:membrane"/>
    <property type="evidence" value="ECO:0007669"/>
    <property type="project" value="InterPro"/>
</dbReference>
<dbReference type="SUPFAM" id="SSF103481">
    <property type="entry name" value="Multidrug resistance efflux transporter EmrE"/>
    <property type="match status" value="2"/>
</dbReference>
<feature type="transmembrane region" description="Helical" evidence="1">
    <location>
        <begin position="73"/>
        <end position="90"/>
    </location>
</feature>
<gene>
    <name evidence="3" type="ORF">D6850_05930</name>
</gene>
<feature type="transmembrane region" description="Helical" evidence="1">
    <location>
        <begin position="261"/>
        <end position="279"/>
    </location>
</feature>
<dbReference type="Proteomes" id="UP000281128">
    <property type="component" value="Unassembled WGS sequence"/>
</dbReference>
<comment type="caution">
    <text evidence="3">The sequence shown here is derived from an EMBL/GenBank/DDBJ whole genome shotgun (WGS) entry which is preliminary data.</text>
</comment>
<feature type="transmembrane region" description="Helical" evidence="1">
    <location>
        <begin position="207"/>
        <end position="227"/>
    </location>
</feature>
<evidence type="ECO:0000256" key="1">
    <source>
        <dbReference type="SAM" id="Phobius"/>
    </source>
</evidence>
<accession>A0A3A8BBY2</accession>
<dbReference type="EMBL" id="RAPE01000001">
    <property type="protein sequence ID" value="RKF17054.1"/>
    <property type="molecule type" value="Genomic_DNA"/>
</dbReference>
<sequence>MDNLRGSALMVLAMAGFALEDYFVKLLSEALPVGQILMMLGTAGCTVFALFTRLQGGRLLTRVLLSRGVMLRNAGEIVAAVSYVTALALADLSTVSAILQATPLAVTLGAALFMGAQVGWRRWSAILVGMAGVLMIVRPGLDAFEMSSVFAVVSVIGLAIRDLATRAIPASVSSMQLSCYAFGTMIPTGAVLLLLGGGAQTPEPAGWAWLFGAMVFGVMGYYFIVGAMRVGEVAAVTPFRYARLIFALILGMSLLGERPDFWTLFGAAVIIASGLYTLVRERRLARRAYRQAKPKGPL</sequence>
<feature type="domain" description="EamA" evidence="2">
    <location>
        <begin position="149"/>
        <end position="273"/>
    </location>
</feature>
<feature type="transmembrane region" description="Helical" evidence="1">
    <location>
        <begin position="147"/>
        <end position="165"/>
    </location>
</feature>
<feature type="transmembrane region" description="Helical" evidence="1">
    <location>
        <begin position="7"/>
        <end position="24"/>
    </location>
</feature>
<dbReference type="InterPro" id="IPR037185">
    <property type="entry name" value="EmrE-like"/>
</dbReference>
<dbReference type="OrthoDB" id="7165334at2"/>
<keyword evidence="1" id="KW-1133">Transmembrane helix</keyword>